<reference evidence="1" key="2">
    <citation type="journal article" date="2015" name="Fish Shellfish Immunol.">
        <title>Early steps in the European eel (Anguilla anguilla)-Vibrio vulnificus interaction in the gills: Role of the RtxA13 toxin.</title>
        <authorList>
            <person name="Callol A."/>
            <person name="Pajuelo D."/>
            <person name="Ebbesson L."/>
            <person name="Teles M."/>
            <person name="MacKenzie S."/>
            <person name="Amaro C."/>
        </authorList>
    </citation>
    <scope>NUCLEOTIDE SEQUENCE</scope>
</reference>
<protein>
    <submittedName>
        <fullName evidence="1">Uncharacterized protein</fullName>
    </submittedName>
</protein>
<sequence>MPWNPKLVEPDLHCVLQRSIPNALIENFFQLGLRPAGSPTPP</sequence>
<dbReference type="AlphaFoldDB" id="A0A0E9VX44"/>
<name>A0A0E9VX44_ANGAN</name>
<proteinExistence type="predicted"/>
<organism evidence="1">
    <name type="scientific">Anguilla anguilla</name>
    <name type="common">European freshwater eel</name>
    <name type="synonym">Muraena anguilla</name>
    <dbReference type="NCBI Taxonomy" id="7936"/>
    <lineage>
        <taxon>Eukaryota</taxon>
        <taxon>Metazoa</taxon>
        <taxon>Chordata</taxon>
        <taxon>Craniata</taxon>
        <taxon>Vertebrata</taxon>
        <taxon>Euteleostomi</taxon>
        <taxon>Actinopterygii</taxon>
        <taxon>Neopterygii</taxon>
        <taxon>Teleostei</taxon>
        <taxon>Anguilliformes</taxon>
        <taxon>Anguillidae</taxon>
        <taxon>Anguilla</taxon>
    </lineage>
</organism>
<reference evidence="1" key="1">
    <citation type="submission" date="2014-11" db="EMBL/GenBank/DDBJ databases">
        <authorList>
            <person name="Amaro Gonzalez C."/>
        </authorList>
    </citation>
    <scope>NUCLEOTIDE SEQUENCE</scope>
</reference>
<dbReference type="EMBL" id="GBXM01026712">
    <property type="protein sequence ID" value="JAH81865.1"/>
    <property type="molecule type" value="Transcribed_RNA"/>
</dbReference>
<evidence type="ECO:0000313" key="1">
    <source>
        <dbReference type="EMBL" id="JAH81865.1"/>
    </source>
</evidence>
<accession>A0A0E9VX44</accession>